<feature type="region of interest" description="Disordered" evidence="1">
    <location>
        <begin position="83"/>
        <end position="113"/>
    </location>
</feature>
<evidence type="ECO:0000313" key="3">
    <source>
        <dbReference type="EMBL" id="KAJ6635950.1"/>
    </source>
</evidence>
<keyword evidence="2" id="KW-1133">Transmembrane helix</keyword>
<accession>A0A9Q0RVQ9</accession>
<feature type="compositionally biased region" description="Polar residues" evidence="1">
    <location>
        <begin position="185"/>
        <end position="205"/>
    </location>
</feature>
<evidence type="ECO:0000256" key="2">
    <source>
        <dbReference type="SAM" id="Phobius"/>
    </source>
</evidence>
<sequence length="253" mass="27923">MVPKILKNLLSNLYNVLLVLIVQTFMVEKAERVPMMSTIHISEVPRPEPLQPQPLPVNIESDDDITIVEEEIPVINLCSPDVGRESSSCQKVGPTATNKSDSSRASGPEAEDIEESVEQLIQRATGLSVQTFTAEKAERVLMMSRPEPLQPQPLPVNITESDDDVILVEEEIPVINLCSPDVGRESSSCQKVGPTATNKSDSSRASGPEFTASLGTLLAIIEFPSTINKMNIEWNIFILLRKGRWKDIFCPEE</sequence>
<gene>
    <name evidence="3" type="ORF">Bhyg_14536</name>
</gene>
<dbReference type="Proteomes" id="UP001151699">
    <property type="component" value="Chromosome C"/>
</dbReference>
<dbReference type="EMBL" id="WJQU01000004">
    <property type="protein sequence ID" value="KAJ6635950.1"/>
    <property type="molecule type" value="Genomic_DNA"/>
</dbReference>
<protein>
    <submittedName>
        <fullName evidence="3">Uncharacterized protein</fullName>
    </submittedName>
</protein>
<keyword evidence="2" id="KW-0812">Transmembrane</keyword>
<evidence type="ECO:0000313" key="4">
    <source>
        <dbReference type="Proteomes" id="UP001151699"/>
    </source>
</evidence>
<proteinExistence type="predicted"/>
<feature type="region of interest" description="Disordered" evidence="1">
    <location>
        <begin position="183"/>
        <end position="207"/>
    </location>
</feature>
<reference evidence="3" key="1">
    <citation type="submission" date="2022-07" db="EMBL/GenBank/DDBJ databases">
        <authorList>
            <person name="Trinca V."/>
            <person name="Uliana J.V.C."/>
            <person name="Torres T.T."/>
            <person name="Ward R.J."/>
            <person name="Monesi N."/>
        </authorList>
    </citation>
    <scope>NUCLEOTIDE SEQUENCE</scope>
    <source>
        <strain evidence="3">HSMRA1968</strain>
        <tissue evidence="3">Whole embryos</tissue>
    </source>
</reference>
<comment type="caution">
    <text evidence="3">The sequence shown here is derived from an EMBL/GenBank/DDBJ whole genome shotgun (WGS) entry which is preliminary data.</text>
</comment>
<keyword evidence="4" id="KW-1185">Reference proteome</keyword>
<dbReference type="AlphaFoldDB" id="A0A9Q0RVQ9"/>
<feature type="transmembrane region" description="Helical" evidence="2">
    <location>
        <begin position="12"/>
        <end position="27"/>
    </location>
</feature>
<evidence type="ECO:0000256" key="1">
    <source>
        <dbReference type="SAM" id="MobiDB-lite"/>
    </source>
</evidence>
<name>A0A9Q0RVQ9_9DIPT</name>
<keyword evidence="2" id="KW-0472">Membrane</keyword>
<organism evidence="3 4">
    <name type="scientific">Pseudolycoriella hygida</name>
    <dbReference type="NCBI Taxonomy" id="35572"/>
    <lineage>
        <taxon>Eukaryota</taxon>
        <taxon>Metazoa</taxon>
        <taxon>Ecdysozoa</taxon>
        <taxon>Arthropoda</taxon>
        <taxon>Hexapoda</taxon>
        <taxon>Insecta</taxon>
        <taxon>Pterygota</taxon>
        <taxon>Neoptera</taxon>
        <taxon>Endopterygota</taxon>
        <taxon>Diptera</taxon>
        <taxon>Nematocera</taxon>
        <taxon>Sciaroidea</taxon>
        <taxon>Sciaridae</taxon>
        <taxon>Pseudolycoriella</taxon>
    </lineage>
</organism>
<feature type="compositionally biased region" description="Polar residues" evidence="1">
    <location>
        <begin position="85"/>
        <end position="105"/>
    </location>
</feature>